<dbReference type="AlphaFoldDB" id="A0A087T6X0"/>
<evidence type="ECO:0000313" key="1">
    <source>
        <dbReference type="EMBL" id="KFM60859.1"/>
    </source>
</evidence>
<feature type="non-terminal residue" evidence="1">
    <location>
        <position position="54"/>
    </location>
</feature>
<dbReference type="Proteomes" id="UP000054359">
    <property type="component" value="Unassembled WGS sequence"/>
</dbReference>
<gene>
    <name evidence="1" type="ORF">X975_09787</name>
</gene>
<sequence length="54" mass="6353">MSKTNLHEDNFSSKTFTVHALKKKPFSRKPSRSTSRYSHFVFRVHNSNNKLLDT</sequence>
<protein>
    <submittedName>
        <fullName evidence="1">Uncharacterized protein</fullName>
    </submittedName>
</protein>
<organism evidence="1 2">
    <name type="scientific">Stegodyphus mimosarum</name>
    <name type="common">African social velvet spider</name>
    <dbReference type="NCBI Taxonomy" id="407821"/>
    <lineage>
        <taxon>Eukaryota</taxon>
        <taxon>Metazoa</taxon>
        <taxon>Ecdysozoa</taxon>
        <taxon>Arthropoda</taxon>
        <taxon>Chelicerata</taxon>
        <taxon>Arachnida</taxon>
        <taxon>Araneae</taxon>
        <taxon>Araneomorphae</taxon>
        <taxon>Entelegynae</taxon>
        <taxon>Eresoidea</taxon>
        <taxon>Eresidae</taxon>
        <taxon>Stegodyphus</taxon>
    </lineage>
</organism>
<name>A0A087T6X0_STEMI</name>
<keyword evidence="2" id="KW-1185">Reference proteome</keyword>
<evidence type="ECO:0000313" key="2">
    <source>
        <dbReference type="Proteomes" id="UP000054359"/>
    </source>
</evidence>
<proteinExistence type="predicted"/>
<reference evidence="1 2" key="1">
    <citation type="submission" date="2013-11" db="EMBL/GenBank/DDBJ databases">
        <title>Genome sequencing of Stegodyphus mimosarum.</title>
        <authorList>
            <person name="Bechsgaard J."/>
        </authorList>
    </citation>
    <scope>NUCLEOTIDE SEQUENCE [LARGE SCALE GENOMIC DNA]</scope>
</reference>
<accession>A0A087T6X0</accession>
<dbReference type="EMBL" id="KK113709">
    <property type="protein sequence ID" value="KFM60859.1"/>
    <property type="molecule type" value="Genomic_DNA"/>
</dbReference>